<accession>A0A1M5GEY2</accession>
<dbReference type="Gene3D" id="2.140.10.30">
    <property type="entry name" value="Dipeptidylpeptidase IV, N-terminal domain"/>
    <property type="match status" value="1"/>
</dbReference>
<dbReference type="STRING" id="1194090.SAMN05443144_11732"/>
<dbReference type="Pfam" id="PF00326">
    <property type="entry name" value="Peptidase_S9"/>
    <property type="match status" value="1"/>
</dbReference>
<feature type="domain" description="Dipeptidylpeptidase IV N-terminal" evidence="4">
    <location>
        <begin position="100"/>
        <end position="443"/>
    </location>
</feature>
<evidence type="ECO:0000313" key="6">
    <source>
        <dbReference type="Proteomes" id="UP000184041"/>
    </source>
</evidence>
<evidence type="ECO:0000259" key="3">
    <source>
        <dbReference type="Pfam" id="PF00326"/>
    </source>
</evidence>
<dbReference type="OrthoDB" id="9812921at2"/>
<dbReference type="SUPFAM" id="SSF53474">
    <property type="entry name" value="alpha/beta-Hydrolases"/>
    <property type="match status" value="1"/>
</dbReference>
<sequence>MNRLFLLLFVLGWIVQPVRAQDKALAFEHIFDDTFRPEGIQNVNWMKDSQYYTTLKRVNGDIEIRKYDILTGDYEVLLSTSDLKVPDRDKPIIIQDYQFSADESKLLVKTDIEAIWRRSTRENYFIYNFETGKTQKLTQSEQKQQYAQLSPSGEKAAFVQDNNLYWVDLETGEETAITTDGSLNNIINGTTDWVYEEEFGIARAWYWSPDGRKIAFYRFDESDVKEFFMTEWKDLYPGLTRFKYPKAGEENSTVKIGVYDLEKDQTRWMDIGSVNDQYIPRINWTQDPEMLAIRRMNRLQNKQDLMLANVTTGQTEIIKTERSDAWIDVNDDLKFLENGREFVYTSEESGYNHIYLYDMEGEQIRQVTRGSWEVTNYLGFNEDTGRFYYVSTEESPLQRHLYSIKRDGTGKKKLTEGNGWNEIKMSPDYKYYIEIFSTPTLPPQYTLHEINGKQLRMLEDNAGLQQDLSEFQLPEKEFIKIPLQQATLNGYLLKPHDFDPSKKYPVLFYVYGGPGSQSVKKNYTSSHRSNWHRYLTAQGYIVASIDNRGTGGRGRAFEKQVYKKLGQYEVEDQIDAAEYLIREYDFIDEDRLGIWGWSYGGYMSSLVLARGSDLFDAAMAVAPVTSWRFYDTIYTERFMQTPQMNPEGYRRGSVLTYADQIEGDYLLVHGTGDDNVHFQNTVEMVNRMVEAGVSFETMYYPNRNHGIYGGNTREHLFNMLNDFILEHL</sequence>
<dbReference type="InterPro" id="IPR002469">
    <property type="entry name" value="Peptidase_S9B_N"/>
</dbReference>
<dbReference type="SUPFAM" id="SSF82171">
    <property type="entry name" value="DPP6 N-terminal domain-like"/>
    <property type="match status" value="1"/>
</dbReference>
<feature type="chain" id="PRO_5013268429" evidence="2">
    <location>
        <begin position="21"/>
        <end position="728"/>
    </location>
</feature>
<dbReference type="Proteomes" id="UP000184041">
    <property type="component" value="Unassembled WGS sequence"/>
</dbReference>
<dbReference type="RefSeq" id="WP_073066185.1">
    <property type="nucleotide sequence ID" value="NZ_FQUS01000017.1"/>
</dbReference>
<dbReference type="Pfam" id="PF00930">
    <property type="entry name" value="DPPIV_N"/>
    <property type="match status" value="1"/>
</dbReference>
<dbReference type="GO" id="GO:0008239">
    <property type="term" value="F:dipeptidyl-peptidase activity"/>
    <property type="evidence" value="ECO:0007669"/>
    <property type="project" value="TreeGrafter"/>
</dbReference>
<dbReference type="GO" id="GO:0006508">
    <property type="term" value="P:proteolysis"/>
    <property type="evidence" value="ECO:0007669"/>
    <property type="project" value="InterPro"/>
</dbReference>
<dbReference type="PANTHER" id="PTHR11731:SF193">
    <property type="entry name" value="DIPEPTIDYL PEPTIDASE 9"/>
    <property type="match status" value="1"/>
</dbReference>
<evidence type="ECO:0000256" key="2">
    <source>
        <dbReference type="SAM" id="SignalP"/>
    </source>
</evidence>
<feature type="domain" description="Peptidase S9 prolyl oligopeptidase catalytic" evidence="3">
    <location>
        <begin position="533"/>
        <end position="728"/>
    </location>
</feature>
<dbReference type="GO" id="GO:0008236">
    <property type="term" value="F:serine-type peptidase activity"/>
    <property type="evidence" value="ECO:0007669"/>
    <property type="project" value="InterPro"/>
</dbReference>
<dbReference type="InterPro" id="IPR050278">
    <property type="entry name" value="Serine_Prot_S9B/DPPIV"/>
</dbReference>
<dbReference type="InterPro" id="IPR001375">
    <property type="entry name" value="Peptidase_S9_cat"/>
</dbReference>
<keyword evidence="6" id="KW-1185">Reference proteome</keyword>
<feature type="signal peptide" evidence="2">
    <location>
        <begin position="1"/>
        <end position="20"/>
    </location>
</feature>
<evidence type="ECO:0000259" key="4">
    <source>
        <dbReference type="Pfam" id="PF00930"/>
    </source>
</evidence>
<dbReference type="Gene3D" id="3.40.50.1820">
    <property type="entry name" value="alpha/beta hydrolase"/>
    <property type="match status" value="1"/>
</dbReference>
<name>A0A1M5GEY2_9BACT</name>
<keyword evidence="1" id="KW-0325">Glycoprotein</keyword>
<dbReference type="PANTHER" id="PTHR11731">
    <property type="entry name" value="PROTEASE FAMILY S9B,C DIPEPTIDYL-PEPTIDASE IV-RELATED"/>
    <property type="match status" value="1"/>
</dbReference>
<organism evidence="5 6">
    <name type="scientific">Fodinibius roseus</name>
    <dbReference type="NCBI Taxonomy" id="1194090"/>
    <lineage>
        <taxon>Bacteria</taxon>
        <taxon>Pseudomonadati</taxon>
        <taxon>Balneolota</taxon>
        <taxon>Balneolia</taxon>
        <taxon>Balneolales</taxon>
        <taxon>Balneolaceae</taxon>
        <taxon>Fodinibius</taxon>
    </lineage>
</organism>
<keyword evidence="2" id="KW-0732">Signal</keyword>
<dbReference type="AlphaFoldDB" id="A0A1M5GEY2"/>
<evidence type="ECO:0000256" key="1">
    <source>
        <dbReference type="ARBA" id="ARBA00023180"/>
    </source>
</evidence>
<protein>
    <submittedName>
        <fullName evidence="5">Dipeptidyl-peptidase-4</fullName>
    </submittedName>
</protein>
<gene>
    <name evidence="5" type="ORF">SAMN05443144_11732</name>
</gene>
<dbReference type="EMBL" id="FQUS01000017">
    <property type="protein sequence ID" value="SHG02350.1"/>
    <property type="molecule type" value="Genomic_DNA"/>
</dbReference>
<dbReference type="InterPro" id="IPR029058">
    <property type="entry name" value="AB_hydrolase_fold"/>
</dbReference>
<proteinExistence type="predicted"/>
<evidence type="ECO:0000313" key="5">
    <source>
        <dbReference type="EMBL" id="SHG02350.1"/>
    </source>
</evidence>
<dbReference type="FunFam" id="3.40.50.1820:FF:000003">
    <property type="entry name" value="Dipeptidyl peptidase 4"/>
    <property type="match status" value="1"/>
</dbReference>
<reference evidence="5 6" key="1">
    <citation type="submission" date="2016-11" db="EMBL/GenBank/DDBJ databases">
        <authorList>
            <person name="Jaros S."/>
            <person name="Januszkiewicz K."/>
            <person name="Wedrychowicz H."/>
        </authorList>
    </citation>
    <scope>NUCLEOTIDE SEQUENCE [LARGE SCALE GENOMIC DNA]</scope>
    <source>
        <strain evidence="5 6">DSM 21986</strain>
    </source>
</reference>